<proteinExistence type="predicted"/>
<dbReference type="EMBL" id="BJNB01000060">
    <property type="protein sequence ID" value="GEB98867.1"/>
    <property type="molecule type" value="Genomic_DNA"/>
</dbReference>
<reference evidence="1 2" key="1">
    <citation type="submission" date="2019-06" db="EMBL/GenBank/DDBJ databases">
        <title>Whole genome shotgun sequence of Corynebacterium flavescens NBRC 14136.</title>
        <authorList>
            <person name="Hosoyama A."/>
            <person name="Uohara A."/>
            <person name="Ohji S."/>
            <person name="Ichikawa N."/>
        </authorList>
    </citation>
    <scope>NUCLEOTIDE SEQUENCE [LARGE SCALE GENOMIC DNA]</scope>
    <source>
        <strain evidence="1 2">NBRC 14136</strain>
    </source>
</reference>
<gene>
    <name evidence="1" type="ORF">CFL01nite_23620</name>
</gene>
<sequence length="79" mass="8371">MEPGVDNRVLDVSPGSGVVLTSIREILTDHLDNVHGLHPSVTGKAPAKNGGRFYSDFKQKSKCGVAGGLALTNVLEKDR</sequence>
<evidence type="ECO:0000313" key="2">
    <source>
        <dbReference type="Proteomes" id="UP000315353"/>
    </source>
</evidence>
<dbReference type="Proteomes" id="UP000315353">
    <property type="component" value="Unassembled WGS sequence"/>
</dbReference>
<organism evidence="1 2">
    <name type="scientific">Corynebacterium flavescens</name>
    <dbReference type="NCBI Taxonomy" id="28028"/>
    <lineage>
        <taxon>Bacteria</taxon>
        <taxon>Bacillati</taxon>
        <taxon>Actinomycetota</taxon>
        <taxon>Actinomycetes</taxon>
        <taxon>Mycobacteriales</taxon>
        <taxon>Corynebacteriaceae</taxon>
        <taxon>Corynebacterium</taxon>
    </lineage>
</organism>
<accession>A0AB73BAP0</accession>
<comment type="caution">
    <text evidence="1">The sequence shown here is derived from an EMBL/GenBank/DDBJ whole genome shotgun (WGS) entry which is preliminary data.</text>
</comment>
<protein>
    <submittedName>
        <fullName evidence="1">Uncharacterized protein</fullName>
    </submittedName>
</protein>
<evidence type="ECO:0000313" key="1">
    <source>
        <dbReference type="EMBL" id="GEB98867.1"/>
    </source>
</evidence>
<name>A0AB73BAP0_CORFL</name>
<dbReference type="AlphaFoldDB" id="A0AB73BAP0"/>